<dbReference type="Pfam" id="PF04055">
    <property type="entry name" value="Radical_SAM"/>
    <property type="match status" value="1"/>
</dbReference>
<dbReference type="PROSITE" id="PS51918">
    <property type="entry name" value="RADICAL_SAM"/>
    <property type="match status" value="1"/>
</dbReference>
<dbReference type="InterPro" id="IPR006638">
    <property type="entry name" value="Elp3/MiaA/NifB-like_rSAM"/>
</dbReference>
<dbReference type="PANTHER" id="PTHR13932:SF5">
    <property type="entry name" value="RADICAL S-ADENOSYL METHIONINE DOMAIN-CONTAINING PROTEIN 1, MITOCHONDRIAL"/>
    <property type="match status" value="1"/>
</dbReference>
<dbReference type="SMART" id="SM00729">
    <property type="entry name" value="Elp3"/>
    <property type="match status" value="1"/>
</dbReference>
<dbReference type="PANTHER" id="PTHR13932">
    <property type="entry name" value="COPROPORPHYRINIGEN III OXIDASE"/>
    <property type="match status" value="1"/>
</dbReference>
<evidence type="ECO:0000313" key="3">
    <source>
        <dbReference type="Proteomes" id="UP000662888"/>
    </source>
</evidence>
<gene>
    <name evidence="2" type="ORF">IV454_25120</name>
</gene>
<dbReference type="SFLD" id="SFLDG01082">
    <property type="entry name" value="B12-binding_domain_containing"/>
    <property type="match status" value="1"/>
</dbReference>
<sequence length="433" mass="48091">MSSSISVSAIRPAAQRAPELTPESIRALITSGAQGRADNKLLIYIHIPFCSSKCHFCDWVVGYSKADLLDTGELRSRYVEALCTQIREYAPTLRAANYRVSNVYWGGGTPTRLTPQQMALIHDTLADCIDLSGVAEYSMECSPETVSAGHLELMVPRGLNRISAGAQSFDPQILRKMGRAHSSDQIERALRTFREGGLTNFNLDLIAGFPGQSAESLFDSIQRTIDAGVPHVSLYMFREFSSDLVVVRQLTSGSVKQVSSDERSALYFAAKAMLEQAGFEEYVVGYFAKGEQFRFNSEDYYFAMRGDYFGFGAGAASTIGRCTFKSGEAFRYGDSNVRTYIDAPAAMGMAPLKFVPDVAYTDGYFKAFATPEGINFSRFREQFGFDFKALRAARPAIREWFAEREKNGAVFIETAEGIALSPETWIPTMIWRR</sequence>
<dbReference type="SFLD" id="SFLDG01065">
    <property type="entry name" value="anaerobic_coproporphyrinogen-I"/>
    <property type="match status" value="1"/>
</dbReference>
<feature type="domain" description="Radical SAM core" evidence="1">
    <location>
        <begin position="35"/>
        <end position="280"/>
    </location>
</feature>
<dbReference type="EMBL" id="CP065053">
    <property type="protein sequence ID" value="QPI48762.1"/>
    <property type="molecule type" value="Genomic_DNA"/>
</dbReference>
<dbReference type="InterPro" id="IPR023404">
    <property type="entry name" value="rSAM_horseshoe"/>
</dbReference>
<dbReference type="Proteomes" id="UP000662888">
    <property type="component" value="Chromosome"/>
</dbReference>
<protein>
    <submittedName>
        <fullName evidence="2">Coproporphyrinogen III oxidase family protein</fullName>
    </submittedName>
</protein>
<dbReference type="SUPFAM" id="SSF102114">
    <property type="entry name" value="Radical SAM enzymes"/>
    <property type="match status" value="1"/>
</dbReference>
<keyword evidence="3" id="KW-1185">Reference proteome</keyword>
<proteinExistence type="predicted"/>
<dbReference type="SFLD" id="SFLDS00029">
    <property type="entry name" value="Radical_SAM"/>
    <property type="match status" value="1"/>
</dbReference>
<dbReference type="RefSeq" id="WP_206088355.1">
    <property type="nucleotide sequence ID" value="NZ_CP065053.1"/>
</dbReference>
<evidence type="ECO:0000313" key="2">
    <source>
        <dbReference type="EMBL" id="QPI48762.1"/>
    </source>
</evidence>
<organism evidence="2 3">
    <name type="scientific">Massilia antarctica</name>
    <dbReference type="NCBI Taxonomy" id="2765360"/>
    <lineage>
        <taxon>Bacteria</taxon>
        <taxon>Pseudomonadati</taxon>
        <taxon>Pseudomonadota</taxon>
        <taxon>Betaproteobacteria</taxon>
        <taxon>Burkholderiales</taxon>
        <taxon>Oxalobacteraceae</taxon>
        <taxon>Telluria group</taxon>
        <taxon>Massilia</taxon>
    </lineage>
</organism>
<evidence type="ECO:0000259" key="1">
    <source>
        <dbReference type="PROSITE" id="PS51918"/>
    </source>
</evidence>
<dbReference type="CDD" id="cd01335">
    <property type="entry name" value="Radical_SAM"/>
    <property type="match status" value="1"/>
</dbReference>
<accession>A0AA48WAD1</accession>
<name>A0AA48WAD1_9BURK</name>
<reference evidence="2 3" key="1">
    <citation type="submission" date="2020-11" db="EMBL/GenBank/DDBJ databases">
        <authorList>
            <person name="Sun Q."/>
        </authorList>
    </citation>
    <scope>NUCLEOTIDE SEQUENCE [LARGE SCALE GENOMIC DNA]</scope>
    <source>
        <strain evidence="2 3">P8398</strain>
    </source>
</reference>
<dbReference type="InterPro" id="IPR058240">
    <property type="entry name" value="rSAM_sf"/>
</dbReference>
<dbReference type="InterPro" id="IPR034505">
    <property type="entry name" value="Coproporphyrinogen-III_oxidase"/>
</dbReference>
<dbReference type="InterPro" id="IPR007197">
    <property type="entry name" value="rSAM"/>
</dbReference>
<dbReference type="Gene3D" id="3.80.30.20">
    <property type="entry name" value="tm_1862 like domain"/>
    <property type="match status" value="1"/>
</dbReference>